<protein>
    <submittedName>
        <fullName evidence="1">Uncharacterized protein</fullName>
    </submittedName>
</protein>
<dbReference type="EMBL" id="DRZM01000076">
    <property type="protein sequence ID" value="HHP04546.1"/>
    <property type="molecule type" value="Genomic_DNA"/>
</dbReference>
<proteinExistence type="predicted"/>
<evidence type="ECO:0000313" key="1">
    <source>
        <dbReference type="EMBL" id="HHP04546.1"/>
    </source>
</evidence>
<reference evidence="1" key="1">
    <citation type="journal article" date="2020" name="mSystems">
        <title>Genome- and Community-Level Interaction Insights into Carbon Utilization and Element Cycling Functions of Hydrothermarchaeota in Hydrothermal Sediment.</title>
        <authorList>
            <person name="Zhou Z."/>
            <person name="Liu Y."/>
            <person name="Xu W."/>
            <person name="Pan J."/>
            <person name="Luo Z.H."/>
            <person name="Li M."/>
        </authorList>
    </citation>
    <scope>NUCLEOTIDE SEQUENCE [LARGE SCALE GENOMIC DNA]</scope>
    <source>
        <strain evidence="1">SpSt-1125</strain>
    </source>
</reference>
<name>A0A7J3X5V1_THEPE</name>
<gene>
    <name evidence="1" type="ORF">ENM88_02180</name>
</gene>
<organism evidence="1">
    <name type="scientific">Thermofilum pendens</name>
    <dbReference type="NCBI Taxonomy" id="2269"/>
    <lineage>
        <taxon>Archaea</taxon>
        <taxon>Thermoproteota</taxon>
        <taxon>Thermoprotei</taxon>
        <taxon>Thermofilales</taxon>
        <taxon>Thermofilaceae</taxon>
        <taxon>Thermofilum</taxon>
    </lineage>
</organism>
<accession>A0A7J3X5V1</accession>
<comment type="caution">
    <text evidence="1">The sequence shown here is derived from an EMBL/GenBank/DDBJ whole genome shotgun (WGS) entry which is preliminary data.</text>
</comment>
<sequence length="150" mass="16484">MRKTALLVLIPLALAVFYIVSNAQPPTLPIVIEAAQTLNETGGVDGVFKRGELVLVEATLSFPATYYAPPSLEFLYIVKFQDSRGVTFYYGVVKTSLEQGKTGTYTVGGKIPENAPTGTYTAWIYVWSNWPIYGFTAYAVPREVTFTVTP</sequence>
<dbReference type="AlphaFoldDB" id="A0A7J3X5V1"/>